<evidence type="ECO:0000256" key="1">
    <source>
        <dbReference type="ARBA" id="ARBA00006034"/>
    </source>
</evidence>
<dbReference type="Pfam" id="PF16715">
    <property type="entry name" value="CDPS"/>
    <property type="match status" value="1"/>
</dbReference>
<comment type="similarity">
    <text evidence="1">Belongs to the CDPS family.</text>
</comment>
<dbReference type="EMBL" id="MFMJ01000018">
    <property type="protein sequence ID" value="OGG79347.1"/>
    <property type="molecule type" value="Genomic_DNA"/>
</dbReference>
<evidence type="ECO:0000313" key="4">
    <source>
        <dbReference type="EMBL" id="OGG79347.1"/>
    </source>
</evidence>
<dbReference type="NCBIfam" id="TIGR04539">
    <property type="entry name" value="tRNA_cyclodipep"/>
    <property type="match status" value="1"/>
</dbReference>
<sequence>MIRIENYLNTTRQEVEDKSFNIWIGISLGNKYFTKKHIRTYIQWALEYTKTNVLVVISDVLHAINLQILDKKSSISALRKARNMGDAKYSEVAEVISELSPEAQNKIYVVRWGDITNTEQYQHNLETIKNEYVLDREFREHIRHIVRNGRQDRTERIDQLTEQELDELCGYVLNEIPLFINGVQLNSTLYTLIPYPGLTELDELFIGLQNKNLFPRLAEKLKITNKIAILDAYAS</sequence>
<gene>
    <name evidence="4" type="ORF">A3J11_00335</name>
</gene>
<dbReference type="Proteomes" id="UP000178919">
    <property type="component" value="Unassembled WGS sequence"/>
</dbReference>
<evidence type="ECO:0000256" key="2">
    <source>
        <dbReference type="ARBA" id="ARBA00022679"/>
    </source>
</evidence>
<dbReference type="GO" id="GO:0016755">
    <property type="term" value="F:aminoacyltransferase activity"/>
    <property type="evidence" value="ECO:0007669"/>
    <property type="project" value="InterPro"/>
</dbReference>
<dbReference type="AlphaFoldDB" id="A0A1F6F0G4"/>
<evidence type="ECO:0000313" key="5">
    <source>
        <dbReference type="Proteomes" id="UP000178919"/>
    </source>
</evidence>
<reference evidence="4 5" key="1">
    <citation type="journal article" date="2016" name="Nat. Commun.">
        <title>Thousands of microbial genomes shed light on interconnected biogeochemical processes in an aquifer system.</title>
        <authorList>
            <person name="Anantharaman K."/>
            <person name="Brown C.T."/>
            <person name="Hug L.A."/>
            <person name="Sharon I."/>
            <person name="Castelle C.J."/>
            <person name="Probst A.J."/>
            <person name="Thomas B.C."/>
            <person name="Singh A."/>
            <person name="Wilkins M.J."/>
            <person name="Karaoz U."/>
            <person name="Brodie E.L."/>
            <person name="Williams K.H."/>
            <person name="Hubbard S.S."/>
            <person name="Banfield J.F."/>
        </authorList>
    </citation>
    <scope>NUCLEOTIDE SEQUENCE [LARGE SCALE GENOMIC DNA]</scope>
</reference>
<name>A0A1F6F0G4_9BACT</name>
<proteinExistence type="inferred from homology"/>
<comment type="caution">
    <text evidence="4">The sequence shown here is derived from an EMBL/GenBank/DDBJ whole genome shotgun (WGS) entry which is preliminary data.</text>
</comment>
<dbReference type="InterPro" id="IPR038622">
    <property type="entry name" value="CDPS_sf"/>
</dbReference>
<evidence type="ECO:0000256" key="3">
    <source>
        <dbReference type="ARBA" id="ARBA00030771"/>
    </source>
</evidence>
<dbReference type="InterPro" id="IPR030903">
    <property type="entry name" value="CDPS"/>
</dbReference>
<protein>
    <recommendedName>
        <fullName evidence="3">Cyclodipeptide synthase</fullName>
    </recommendedName>
</protein>
<organism evidence="4 5">
    <name type="scientific">Candidatus Kaiserbacteria bacterium RIFCSPLOWO2_02_FULL_55_12</name>
    <dbReference type="NCBI Taxonomy" id="1798522"/>
    <lineage>
        <taxon>Bacteria</taxon>
        <taxon>Candidatus Kaiseribacteriota</taxon>
    </lineage>
</organism>
<dbReference type="Gene3D" id="3.40.50.11710">
    <property type="entry name" value="Cyclodipeptide synthase"/>
    <property type="match status" value="1"/>
</dbReference>
<keyword evidence="2" id="KW-0808">Transferase</keyword>
<accession>A0A1F6F0G4</accession>